<reference evidence="13" key="1">
    <citation type="journal article" date="2022" name="Int. J. Syst. Evol. Microbiol.">
        <title>Genome-based, phenotypic and chemotaxonomic classification of Faecalibacterium strains: proposal of three novel species Faecalibacterium duncaniae sp. nov., Faecalibacterium hattorii sp. nov. and Faecalibacterium gallinarum sp. nov. .</title>
        <authorList>
            <person name="Sakamoto M."/>
            <person name="Sakurai N."/>
            <person name="Tanno H."/>
            <person name="Iino T."/>
            <person name="Ohkuma M."/>
            <person name="Endo A."/>
        </authorList>
    </citation>
    <scope>NUCLEOTIDE SEQUENCE</scope>
    <source>
        <strain evidence="13">JCM 17207</strain>
    </source>
</reference>
<dbReference type="InterPro" id="IPR004358">
    <property type="entry name" value="Sig_transdc_His_kin-like_C"/>
</dbReference>
<evidence type="ECO:0000256" key="5">
    <source>
        <dbReference type="ARBA" id="ARBA00022553"/>
    </source>
</evidence>
<evidence type="ECO:0000256" key="3">
    <source>
        <dbReference type="ARBA" id="ARBA00012438"/>
    </source>
</evidence>
<evidence type="ECO:0000313" key="13">
    <source>
        <dbReference type="EMBL" id="GJN65546.1"/>
    </source>
</evidence>
<keyword evidence="14" id="KW-1185">Reference proteome</keyword>
<keyword evidence="9" id="KW-0843">Virulence</keyword>
<evidence type="ECO:0000256" key="1">
    <source>
        <dbReference type="ARBA" id="ARBA00000085"/>
    </source>
</evidence>
<keyword evidence="11" id="KW-0812">Transmembrane</keyword>
<protein>
    <recommendedName>
        <fullName evidence="3">histidine kinase</fullName>
        <ecNumber evidence="3">2.7.13.3</ecNumber>
    </recommendedName>
</protein>
<dbReference type="InterPro" id="IPR003594">
    <property type="entry name" value="HATPase_dom"/>
</dbReference>
<dbReference type="AlphaFoldDB" id="A0AA37J015"/>
<dbReference type="PANTHER" id="PTHR44936">
    <property type="entry name" value="SENSOR PROTEIN CREC"/>
    <property type="match status" value="1"/>
</dbReference>
<feature type="transmembrane region" description="Helical" evidence="11">
    <location>
        <begin position="7"/>
        <end position="28"/>
    </location>
</feature>
<keyword evidence="5" id="KW-0597">Phosphoprotein</keyword>
<keyword evidence="11" id="KW-1133">Transmembrane helix</keyword>
<keyword evidence="11" id="KW-0472">Membrane</keyword>
<dbReference type="SUPFAM" id="SSF47384">
    <property type="entry name" value="Homodimeric domain of signal transducing histidine kinase"/>
    <property type="match status" value="1"/>
</dbReference>
<gene>
    <name evidence="13" type="ORF">JCM17207_21710</name>
</gene>
<dbReference type="GO" id="GO:0005886">
    <property type="term" value="C:plasma membrane"/>
    <property type="evidence" value="ECO:0007669"/>
    <property type="project" value="UniProtKB-SubCell"/>
</dbReference>
<keyword evidence="7 13" id="KW-0418">Kinase</keyword>
<dbReference type="InterPro" id="IPR003661">
    <property type="entry name" value="HisK_dim/P_dom"/>
</dbReference>
<dbReference type="InterPro" id="IPR036097">
    <property type="entry name" value="HisK_dim/P_sf"/>
</dbReference>
<dbReference type="InterPro" id="IPR036890">
    <property type="entry name" value="HATPase_C_sf"/>
</dbReference>
<dbReference type="PANTHER" id="PTHR44936:SF9">
    <property type="entry name" value="SENSOR PROTEIN CREC"/>
    <property type="match status" value="1"/>
</dbReference>
<dbReference type="EMBL" id="BQKV01000098">
    <property type="protein sequence ID" value="GJN65546.1"/>
    <property type="molecule type" value="Genomic_DNA"/>
</dbReference>
<feature type="domain" description="Histidine kinase" evidence="12">
    <location>
        <begin position="123"/>
        <end position="328"/>
    </location>
</feature>
<evidence type="ECO:0000256" key="2">
    <source>
        <dbReference type="ARBA" id="ARBA00004651"/>
    </source>
</evidence>
<dbReference type="PROSITE" id="PS50109">
    <property type="entry name" value="HIS_KIN"/>
    <property type="match status" value="1"/>
</dbReference>
<dbReference type="CDD" id="cd00082">
    <property type="entry name" value="HisKA"/>
    <property type="match status" value="1"/>
</dbReference>
<keyword evidence="4" id="KW-1003">Cell membrane</keyword>
<evidence type="ECO:0000256" key="8">
    <source>
        <dbReference type="ARBA" id="ARBA00023012"/>
    </source>
</evidence>
<dbReference type="Proteomes" id="UP001055185">
    <property type="component" value="Unassembled WGS sequence"/>
</dbReference>
<keyword evidence="10" id="KW-0175">Coiled coil</keyword>
<proteinExistence type="predicted"/>
<comment type="catalytic activity">
    <reaction evidence="1">
        <text>ATP + protein L-histidine = ADP + protein N-phospho-L-histidine.</text>
        <dbReference type="EC" id="2.7.13.3"/>
    </reaction>
</comment>
<name>A0AA37J015_9FIRM</name>
<dbReference type="EC" id="2.7.13.3" evidence="3"/>
<accession>A0AA37J015</accession>
<dbReference type="InterPro" id="IPR050980">
    <property type="entry name" value="2C_sensor_his_kinase"/>
</dbReference>
<evidence type="ECO:0000259" key="12">
    <source>
        <dbReference type="PROSITE" id="PS50109"/>
    </source>
</evidence>
<dbReference type="RefSeq" id="WP_238317761.1">
    <property type="nucleotide sequence ID" value="NZ_BQKV01000098.1"/>
</dbReference>
<evidence type="ECO:0000256" key="10">
    <source>
        <dbReference type="SAM" id="Coils"/>
    </source>
</evidence>
<dbReference type="InterPro" id="IPR005467">
    <property type="entry name" value="His_kinase_dom"/>
</dbReference>
<keyword evidence="6" id="KW-0808">Transferase</keyword>
<dbReference type="SMART" id="SM00388">
    <property type="entry name" value="HisKA"/>
    <property type="match status" value="1"/>
</dbReference>
<dbReference type="Pfam" id="PF02518">
    <property type="entry name" value="HATPase_c"/>
    <property type="match status" value="1"/>
</dbReference>
<evidence type="ECO:0000256" key="7">
    <source>
        <dbReference type="ARBA" id="ARBA00022777"/>
    </source>
</evidence>
<sequence length="335" mass="37830">MKYWKDRLPAVAANLLGLVALTLFLLASGSGLGVVLWIAVVWLMVLAAWLTVRCCLEKRRLEGLLKQAQQLEERYLLPEILPPPVTAEEEVYRRLMQLAEKSMLEKIAAAERERKEYREYIERWVHEIKTPITAGKLLCENHRSELTRELLAQLERITRYTEQTLYYARSEHTEKDYLIREIPLADLVHGAIAENKYLLRQNQVAVTVEEMPGLVSTDDKWVRFILDQLIGNAVKYRRENPSLRFSCVSGPGEISLLVEDNGVGIPAADLPRVFEKGFTGANGRAVQSSTGLGLYLCKRLCDKLGIGLALDSREGEGTTARLVFTVNDYITGVQG</sequence>
<dbReference type="SMART" id="SM00387">
    <property type="entry name" value="HATPase_c"/>
    <property type="match status" value="1"/>
</dbReference>
<dbReference type="PRINTS" id="PR00344">
    <property type="entry name" value="BCTRLSENSOR"/>
</dbReference>
<dbReference type="SUPFAM" id="SSF55874">
    <property type="entry name" value="ATPase domain of HSP90 chaperone/DNA topoisomerase II/histidine kinase"/>
    <property type="match status" value="1"/>
</dbReference>
<keyword evidence="8" id="KW-0902">Two-component regulatory system</keyword>
<feature type="coiled-coil region" evidence="10">
    <location>
        <begin position="100"/>
        <end position="127"/>
    </location>
</feature>
<feature type="transmembrane region" description="Helical" evidence="11">
    <location>
        <begin position="34"/>
        <end position="56"/>
    </location>
</feature>
<evidence type="ECO:0000256" key="11">
    <source>
        <dbReference type="SAM" id="Phobius"/>
    </source>
</evidence>
<evidence type="ECO:0000313" key="14">
    <source>
        <dbReference type="Proteomes" id="UP001055185"/>
    </source>
</evidence>
<evidence type="ECO:0000256" key="4">
    <source>
        <dbReference type="ARBA" id="ARBA00022475"/>
    </source>
</evidence>
<organism evidence="13 14">
    <name type="scientific">Faecalibacterium gallinarum</name>
    <dbReference type="NCBI Taxonomy" id="2903556"/>
    <lineage>
        <taxon>Bacteria</taxon>
        <taxon>Bacillati</taxon>
        <taxon>Bacillota</taxon>
        <taxon>Clostridia</taxon>
        <taxon>Eubacteriales</taxon>
        <taxon>Oscillospiraceae</taxon>
        <taxon>Faecalibacterium</taxon>
    </lineage>
</organism>
<comment type="caution">
    <text evidence="13">The sequence shown here is derived from an EMBL/GenBank/DDBJ whole genome shotgun (WGS) entry which is preliminary data.</text>
</comment>
<dbReference type="GO" id="GO:0000155">
    <property type="term" value="F:phosphorelay sensor kinase activity"/>
    <property type="evidence" value="ECO:0007669"/>
    <property type="project" value="InterPro"/>
</dbReference>
<dbReference type="Gene3D" id="3.30.565.10">
    <property type="entry name" value="Histidine kinase-like ATPase, C-terminal domain"/>
    <property type="match status" value="1"/>
</dbReference>
<evidence type="ECO:0000256" key="6">
    <source>
        <dbReference type="ARBA" id="ARBA00022679"/>
    </source>
</evidence>
<comment type="subcellular location">
    <subcellularLocation>
        <location evidence="2">Cell membrane</location>
        <topology evidence="2">Multi-pass membrane protein</topology>
    </subcellularLocation>
</comment>
<evidence type="ECO:0000256" key="9">
    <source>
        <dbReference type="ARBA" id="ARBA00023026"/>
    </source>
</evidence>